<comment type="caution">
    <text evidence="2">The sequence shown here is derived from an EMBL/GenBank/DDBJ whole genome shotgun (WGS) entry which is preliminary data.</text>
</comment>
<keyword evidence="3" id="KW-1185">Reference proteome</keyword>
<dbReference type="VEuPathDB" id="FungiDB:BO83DRAFT_26618"/>
<evidence type="ECO:0000313" key="3">
    <source>
        <dbReference type="Proteomes" id="UP000246171"/>
    </source>
</evidence>
<reference evidence="2" key="1">
    <citation type="submission" date="2016-12" db="EMBL/GenBank/DDBJ databases">
        <title>The genomes of Aspergillus section Nigri reveals drivers in fungal speciation.</title>
        <authorList>
            <consortium name="DOE Joint Genome Institute"/>
            <person name="Vesth T.C."/>
            <person name="Nybo J."/>
            <person name="Theobald S."/>
            <person name="Brandl J."/>
            <person name="Frisvad J.C."/>
            <person name="Nielsen K.F."/>
            <person name="Lyhne E.K."/>
            <person name="Kogle M.E."/>
            <person name="Kuo A."/>
            <person name="Riley R."/>
            <person name="Clum A."/>
            <person name="Nolan M."/>
            <person name="Lipzen A."/>
            <person name="Salamov A."/>
            <person name="Henrissat B."/>
            <person name="Wiebenga A."/>
            <person name="De vries R.P."/>
            <person name="Grigoriev I.V."/>
            <person name="Mortensen U.H."/>
            <person name="Andersen M.R."/>
            <person name="Baker S.E."/>
        </authorList>
    </citation>
    <scope>NUCLEOTIDE SEQUENCE</scope>
    <source>
        <strain evidence="2">CBS 122712</strain>
    </source>
</reference>
<feature type="transmembrane region" description="Helical" evidence="1">
    <location>
        <begin position="113"/>
        <end position="132"/>
    </location>
</feature>
<dbReference type="EMBL" id="MSFU01000011">
    <property type="protein sequence ID" value="PWY74155.1"/>
    <property type="molecule type" value="Genomic_DNA"/>
</dbReference>
<name>A0A317VJQ7_ASPEC</name>
<dbReference type="Proteomes" id="UP000246171">
    <property type="component" value="Unassembled WGS sequence"/>
</dbReference>
<proteinExistence type="predicted"/>
<keyword evidence="1" id="KW-1133">Transmembrane helix</keyword>
<evidence type="ECO:0000256" key="1">
    <source>
        <dbReference type="SAM" id="Phobius"/>
    </source>
</evidence>
<keyword evidence="1" id="KW-0472">Membrane</keyword>
<dbReference type="AlphaFoldDB" id="A0A317VJQ7"/>
<dbReference type="RefSeq" id="XP_025388605.1">
    <property type="nucleotide sequence ID" value="XM_025527054.1"/>
</dbReference>
<keyword evidence="1" id="KW-0812">Transmembrane</keyword>
<dbReference type="GeneID" id="37049016"/>
<accession>A0A317VJQ7</accession>
<evidence type="ECO:0000313" key="2">
    <source>
        <dbReference type="EMBL" id="PWY74155.1"/>
    </source>
</evidence>
<sequence length="166" mass="19471">MFEMRCRRRPYAVYNMLESVHRGCIPLRDIFRKALANCTWCIGVYLHDFRFEYLRRLLRCRQTCLGYQRHQLTDDAIQDPLYPRHGIFRRSAASKVSILFFYRRVFMACHADLSLRIGIYLSFLLTLSYPIIICVKMATSVEREGGSTADQSIVVHSSFEQSVSNK</sequence>
<gene>
    <name evidence="2" type="ORF">BO83DRAFT_26618</name>
</gene>
<protein>
    <submittedName>
        <fullName evidence="2">Uncharacterized protein</fullName>
    </submittedName>
</protein>
<organism evidence="2 3">
    <name type="scientific">Aspergillus eucalypticola (strain CBS 122712 / IBT 29274)</name>
    <dbReference type="NCBI Taxonomy" id="1448314"/>
    <lineage>
        <taxon>Eukaryota</taxon>
        <taxon>Fungi</taxon>
        <taxon>Dikarya</taxon>
        <taxon>Ascomycota</taxon>
        <taxon>Pezizomycotina</taxon>
        <taxon>Eurotiomycetes</taxon>
        <taxon>Eurotiomycetidae</taxon>
        <taxon>Eurotiales</taxon>
        <taxon>Aspergillaceae</taxon>
        <taxon>Aspergillus</taxon>
        <taxon>Aspergillus subgen. Circumdati</taxon>
    </lineage>
</organism>